<feature type="region of interest" description="Disordered" evidence="1">
    <location>
        <begin position="173"/>
        <end position="252"/>
    </location>
</feature>
<accession>A0A388LQX0</accession>
<dbReference type="Gramene" id="GBG84592">
    <property type="protein sequence ID" value="GBG84592"/>
    <property type="gene ID" value="CBR_g38875"/>
</dbReference>
<sequence length="252" mass="28692">MRLGWWEKDLEVEPLLVVDRLGTNVETLLHPMNDANEEEVGRANGMVDREVDLVKSSCARRPAMLRSPSVGRERERRAGQLDQLKDQRVEDVDRGVGKKYETPVEVGNMMQDEGDEAQGTDQMHMQHEKGDLEAAMERNEQHIKQRGEAVEEQPTTGVVYRRRPCPQAVQEVEAVEQEMGQQSADEEKQEQHEASEEINMAPTPTMNEVVQHDHLWKSRAGRNRKASVEKEPLAPRHGTGRPKKKKGSYGEE</sequence>
<reference evidence="2 3" key="1">
    <citation type="journal article" date="2018" name="Cell">
        <title>The Chara Genome: Secondary Complexity and Implications for Plant Terrestrialization.</title>
        <authorList>
            <person name="Nishiyama T."/>
            <person name="Sakayama H."/>
            <person name="Vries J.D."/>
            <person name="Buschmann H."/>
            <person name="Saint-Marcoux D."/>
            <person name="Ullrich K.K."/>
            <person name="Haas F.B."/>
            <person name="Vanderstraeten L."/>
            <person name="Becker D."/>
            <person name="Lang D."/>
            <person name="Vosolsobe S."/>
            <person name="Rombauts S."/>
            <person name="Wilhelmsson P.K.I."/>
            <person name="Janitza P."/>
            <person name="Kern R."/>
            <person name="Heyl A."/>
            <person name="Rumpler F."/>
            <person name="Villalobos L.I.A.C."/>
            <person name="Clay J.M."/>
            <person name="Skokan R."/>
            <person name="Toyoda A."/>
            <person name="Suzuki Y."/>
            <person name="Kagoshima H."/>
            <person name="Schijlen E."/>
            <person name="Tajeshwar N."/>
            <person name="Catarino B."/>
            <person name="Hetherington A.J."/>
            <person name="Saltykova A."/>
            <person name="Bonnot C."/>
            <person name="Breuninger H."/>
            <person name="Symeonidi A."/>
            <person name="Radhakrishnan G.V."/>
            <person name="Van Nieuwerburgh F."/>
            <person name="Deforce D."/>
            <person name="Chang C."/>
            <person name="Karol K.G."/>
            <person name="Hedrich R."/>
            <person name="Ulvskov P."/>
            <person name="Glockner G."/>
            <person name="Delwiche C.F."/>
            <person name="Petrasek J."/>
            <person name="Van de Peer Y."/>
            <person name="Friml J."/>
            <person name="Beilby M."/>
            <person name="Dolan L."/>
            <person name="Kohara Y."/>
            <person name="Sugano S."/>
            <person name="Fujiyama A."/>
            <person name="Delaux P.-M."/>
            <person name="Quint M."/>
            <person name="TheiBen G."/>
            <person name="Hagemann M."/>
            <person name="Harholt J."/>
            <person name="Dunand C."/>
            <person name="Zachgo S."/>
            <person name="Langdale J."/>
            <person name="Maumus F."/>
            <person name="Straeten D.V.D."/>
            <person name="Gould S.B."/>
            <person name="Rensing S.A."/>
        </authorList>
    </citation>
    <scope>NUCLEOTIDE SEQUENCE [LARGE SCALE GENOMIC DNA]</scope>
    <source>
        <strain evidence="2 3">S276</strain>
    </source>
</reference>
<gene>
    <name evidence="2" type="ORF">CBR_g38875</name>
</gene>
<dbReference type="Proteomes" id="UP000265515">
    <property type="component" value="Unassembled WGS sequence"/>
</dbReference>
<protein>
    <submittedName>
        <fullName evidence="2">Uncharacterized protein</fullName>
    </submittedName>
</protein>
<name>A0A388LQX0_CHABU</name>
<dbReference type="EMBL" id="BFEA01000482">
    <property type="protein sequence ID" value="GBG84592.1"/>
    <property type="molecule type" value="Genomic_DNA"/>
</dbReference>
<feature type="compositionally biased region" description="Basic and acidic residues" evidence="1">
    <location>
        <begin position="185"/>
        <end position="195"/>
    </location>
</feature>
<evidence type="ECO:0000313" key="2">
    <source>
        <dbReference type="EMBL" id="GBG84592.1"/>
    </source>
</evidence>
<evidence type="ECO:0000313" key="3">
    <source>
        <dbReference type="Proteomes" id="UP000265515"/>
    </source>
</evidence>
<feature type="region of interest" description="Disordered" evidence="1">
    <location>
        <begin position="63"/>
        <end position="89"/>
    </location>
</feature>
<feature type="compositionally biased region" description="Basic residues" evidence="1">
    <location>
        <begin position="238"/>
        <end position="252"/>
    </location>
</feature>
<organism evidence="2 3">
    <name type="scientific">Chara braunii</name>
    <name type="common">Braun's stonewort</name>
    <dbReference type="NCBI Taxonomy" id="69332"/>
    <lineage>
        <taxon>Eukaryota</taxon>
        <taxon>Viridiplantae</taxon>
        <taxon>Streptophyta</taxon>
        <taxon>Charophyceae</taxon>
        <taxon>Charales</taxon>
        <taxon>Characeae</taxon>
        <taxon>Chara</taxon>
    </lineage>
</organism>
<keyword evidence="3" id="KW-1185">Reference proteome</keyword>
<feature type="compositionally biased region" description="Basic and acidic residues" evidence="1">
    <location>
        <begin position="71"/>
        <end position="89"/>
    </location>
</feature>
<proteinExistence type="predicted"/>
<dbReference type="AlphaFoldDB" id="A0A388LQX0"/>
<comment type="caution">
    <text evidence="2">The sequence shown here is derived from an EMBL/GenBank/DDBJ whole genome shotgun (WGS) entry which is preliminary data.</text>
</comment>
<evidence type="ECO:0000256" key="1">
    <source>
        <dbReference type="SAM" id="MobiDB-lite"/>
    </source>
</evidence>